<feature type="domain" description="Response regulatory" evidence="2">
    <location>
        <begin position="7"/>
        <end position="126"/>
    </location>
</feature>
<dbReference type="AlphaFoldDB" id="A0A4Y9SEJ9"/>
<evidence type="ECO:0000313" key="4">
    <source>
        <dbReference type="Proteomes" id="UP000298438"/>
    </source>
</evidence>
<dbReference type="Proteomes" id="UP000298438">
    <property type="component" value="Unassembled WGS sequence"/>
</dbReference>
<evidence type="ECO:0000256" key="1">
    <source>
        <dbReference type="PROSITE-ProRule" id="PRU00169"/>
    </source>
</evidence>
<dbReference type="SUPFAM" id="SSF52172">
    <property type="entry name" value="CheY-like"/>
    <property type="match status" value="1"/>
</dbReference>
<organism evidence="3 4">
    <name type="scientific">Zemynaea arenosa</name>
    <dbReference type="NCBI Taxonomy" id="2561931"/>
    <lineage>
        <taxon>Bacteria</taxon>
        <taxon>Pseudomonadati</taxon>
        <taxon>Pseudomonadota</taxon>
        <taxon>Betaproteobacteria</taxon>
        <taxon>Burkholderiales</taxon>
        <taxon>Oxalobacteraceae</taxon>
        <taxon>Telluria group</taxon>
        <taxon>Zemynaea</taxon>
    </lineage>
</organism>
<reference evidence="3 4" key="1">
    <citation type="submission" date="2019-03" db="EMBL/GenBank/DDBJ databases">
        <title>Draft Genome Sequence of Massilia arenosa sp. nov., a Novel Massilia Species Isolated from a Sandy-loam Maize Soil.</title>
        <authorList>
            <person name="Raths R."/>
            <person name="Peta V."/>
            <person name="Bucking H."/>
        </authorList>
    </citation>
    <scope>NUCLEOTIDE SEQUENCE [LARGE SCALE GENOMIC DNA]</scope>
    <source>
        <strain evidence="3 4">MC02</strain>
    </source>
</reference>
<dbReference type="OrthoDB" id="8905968at2"/>
<dbReference type="PROSITE" id="PS50110">
    <property type="entry name" value="RESPONSE_REGULATORY"/>
    <property type="match status" value="1"/>
</dbReference>
<gene>
    <name evidence="3" type="ORF">E4L96_12100</name>
</gene>
<sequence length="127" mass="13657">MMATDARWLLLEPDALLRRTVALTARSLSLGDVSEATRGAEARAQMRTTRFKAGILALDGSPDGLLDLALLDEWQATQGAGGGTVAVMLRTCTPTLLAALSERGVRRVIVKPFRARVLLDTLDVLLN</sequence>
<dbReference type="InterPro" id="IPR001789">
    <property type="entry name" value="Sig_transdc_resp-reg_receiver"/>
</dbReference>
<dbReference type="InterPro" id="IPR011006">
    <property type="entry name" value="CheY-like_superfamily"/>
</dbReference>
<dbReference type="GO" id="GO:0000160">
    <property type="term" value="P:phosphorelay signal transduction system"/>
    <property type="evidence" value="ECO:0007669"/>
    <property type="project" value="InterPro"/>
</dbReference>
<keyword evidence="1" id="KW-0597">Phosphoprotein</keyword>
<name>A0A4Y9SEJ9_9BURK</name>
<protein>
    <submittedName>
        <fullName evidence="3">Response regulator</fullName>
    </submittedName>
</protein>
<accession>A0A4Y9SEJ9</accession>
<comment type="caution">
    <text evidence="3">The sequence shown here is derived from an EMBL/GenBank/DDBJ whole genome shotgun (WGS) entry which is preliminary data.</text>
</comment>
<evidence type="ECO:0000259" key="2">
    <source>
        <dbReference type="PROSITE" id="PS50110"/>
    </source>
</evidence>
<proteinExistence type="predicted"/>
<keyword evidence="4" id="KW-1185">Reference proteome</keyword>
<dbReference type="EMBL" id="SPVF01000150">
    <property type="protein sequence ID" value="TFW19233.1"/>
    <property type="molecule type" value="Genomic_DNA"/>
</dbReference>
<feature type="modified residue" description="4-aspartylphosphate" evidence="1">
    <location>
        <position position="59"/>
    </location>
</feature>
<dbReference type="RefSeq" id="WP_135207479.1">
    <property type="nucleotide sequence ID" value="NZ_SPVF01000150.1"/>
</dbReference>
<evidence type="ECO:0000313" key="3">
    <source>
        <dbReference type="EMBL" id="TFW19233.1"/>
    </source>
</evidence>